<dbReference type="Gene3D" id="1.25.10.10">
    <property type="entry name" value="Leucine-rich Repeat Variant"/>
    <property type="match status" value="2"/>
</dbReference>
<dbReference type="PANTHER" id="PTHR14222">
    <property type="entry name" value="CONDENSIN"/>
    <property type="match status" value="1"/>
</dbReference>
<feature type="domain" description="Condensin complex subunit 1 C-terminal" evidence="12">
    <location>
        <begin position="1109"/>
        <end position="1270"/>
    </location>
</feature>
<comment type="function">
    <text evidence="10">Regulatory subunit of the condensin complex, a complex required for conversion of interphase chromatin into mitotic-like condense chromosomes. The condensin complex probably introduces positive supercoils into relaxed DNA in the presence of type I topoisomerases and converts nicked DNA into positive knotted forms in the presence of type II topoisomerases.</text>
</comment>
<keyword evidence="8" id="KW-0539">Nucleus</keyword>
<evidence type="ECO:0000256" key="9">
    <source>
        <dbReference type="ARBA" id="ARBA00023306"/>
    </source>
</evidence>
<evidence type="ECO:0000259" key="12">
    <source>
        <dbReference type="Pfam" id="PF12717"/>
    </source>
</evidence>
<reference evidence="14 15" key="1">
    <citation type="journal article" name="Sci. Rep.">
        <title>Telomere-to-telomere assembled and centromere annotated genomes of the two main subspecies of the button mushroom Agaricus bisporus reveal especially polymorphic chromosome ends.</title>
        <authorList>
            <person name="Sonnenberg A.S.M."/>
            <person name="Sedaghat-Telgerd N."/>
            <person name="Lavrijssen B."/>
            <person name="Ohm R.A."/>
            <person name="Hendrickx P.M."/>
            <person name="Scholtmeijer K."/>
            <person name="Baars J.J.P."/>
            <person name="van Peer A."/>
        </authorList>
    </citation>
    <scope>NUCLEOTIDE SEQUENCE [LARGE SCALE GENOMIC DNA]</scope>
    <source>
        <strain evidence="14 15">H119_p4</strain>
    </source>
</reference>
<feature type="compositionally biased region" description="Basic and acidic residues" evidence="11">
    <location>
        <begin position="1314"/>
        <end position="1337"/>
    </location>
</feature>
<evidence type="ECO:0000256" key="6">
    <source>
        <dbReference type="ARBA" id="ARBA00022776"/>
    </source>
</evidence>
<feature type="region of interest" description="Disordered" evidence="11">
    <location>
        <begin position="898"/>
        <end position="935"/>
    </location>
</feature>
<feature type="compositionally biased region" description="Acidic residues" evidence="11">
    <location>
        <begin position="521"/>
        <end position="551"/>
    </location>
</feature>
<feature type="region of interest" description="Disordered" evidence="11">
    <location>
        <begin position="997"/>
        <end position="1018"/>
    </location>
</feature>
<dbReference type="InterPro" id="IPR032682">
    <property type="entry name" value="Cnd1_C"/>
</dbReference>
<dbReference type="PANTHER" id="PTHR14222:SF2">
    <property type="entry name" value="CONDENSIN COMPLEX SUBUNIT 1"/>
    <property type="match status" value="1"/>
</dbReference>
<dbReference type="InterPro" id="IPR024324">
    <property type="entry name" value="Condensin_cplx_su1_N"/>
</dbReference>
<dbReference type="SUPFAM" id="SSF48371">
    <property type="entry name" value="ARM repeat"/>
    <property type="match status" value="1"/>
</dbReference>
<dbReference type="GO" id="GO:0042393">
    <property type="term" value="F:histone binding"/>
    <property type="evidence" value="ECO:0007669"/>
    <property type="project" value="TreeGrafter"/>
</dbReference>
<keyword evidence="6 10" id="KW-0498">Mitosis</keyword>
<comment type="similarity">
    <text evidence="3 10">Belongs to the CND1 (condensin subunit 1) family.</text>
</comment>
<comment type="caution">
    <text evidence="14">The sequence shown here is derived from an EMBL/GenBank/DDBJ whole genome shotgun (WGS) entry which is preliminary data.</text>
</comment>
<feature type="compositionally biased region" description="Basic residues" evidence="11">
    <location>
        <begin position="560"/>
        <end position="572"/>
    </location>
</feature>
<protein>
    <recommendedName>
        <fullName evidence="10">Condensin complex subunit 1</fullName>
    </recommendedName>
</protein>
<dbReference type="Pfam" id="PF12717">
    <property type="entry name" value="Cnd1"/>
    <property type="match status" value="1"/>
</dbReference>
<organism evidence="14 15">
    <name type="scientific">Agaricus bisporus var. burnettii</name>
    <dbReference type="NCBI Taxonomy" id="192524"/>
    <lineage>
        <taxon>Eukaryota</taxon>
        <taxon>Fungi</taxon>
        <taxon>Dikarya</taxon>
        <taxon>Basidiomycota</taxon>
        <taxon>Agaricomycotina</taxon>
        <taxon>Agaricomycetes</taxon>
        <taxon>Agaricomycetidae</taxon>
        <taxon>Agaricales</taxon>
        <taxon>Agaricineae</taxon>
        <taxon>Agaricaceae</taxon>
        <taxon>Agaricus</taxon>
    </lineage>
</organism>
<feature type="region of interest" description="Disordered" evidence="11">
    <location>
        <begin position="1311"/>
        <end position="1379"/>
    </location>
</feature>
<dbReference type="InterPro" id="IPR016024">
    <property type="entry name" value="ARM-type_fold"/>
</dbReference>
<feature type="region of interest" description="Disordered" evidence="11">
    <location>
        <begin position="479"/>
        <end position="575"/>
    </location>
</feature>
<feature type="compositionally biased region" description="Basic residues" evidence="11">
    <location>
        <begin position="507"/>
        <end position="517"/>
    </location>
</feature>
<evidence type="ECO:0000256" key="1">
    <source>
        <dbReference type="ARBA" id="ARBA00004123"/>
    </source>
</evidence>
<accession>A0A8H7C7H8</accession>
<gene>
    <name evidence="14" type="ORF">Agabi119p4_7747</name>
</gene>
<evidence type="ECO:0000256" key="11">
    <source>
        <dbReference type="SAM" id="MobiDB-lite"/>
    </source>
</evidence>
<dbReference type="Pfam" id="PF12922">
    <property type="entry name" value="Cnd1_N"/>
    <property type="match status" value="1"/>
</dbReference>
<keyword evidence="7 10" id="KW-0226">DNA condensation</keyword>
<feature type="compositionally biased region" description="Basic residues" evidence="11">
    <location>
        <begin position="1352"/>
        <end position="1369"/>
    </location>
</feature>
<dbReference type="InterPro" id="IPR026971">
    <property type="entry name" value="CND1/NCAPD3"/>
</dbReference>
<dbReference type="InterPro" id="IPR007673">
    <property type="entry name" value="Condensin_cplx_su1"/>
</dbReference>
<dbReference type="GO" id="GO:0010032">
    <property type="term" value="P:meiotic chromosome condensation"/>
    <property type="evidence" value="ECO:0007669"/>
    <property type="project" value="TreeGrafter"/>
</dbReference>
<feature type="compositionally biased region" description="Acidic residues" evidence="11">
    <location>
        <begin position="907"/>
        <end position="922"/>
    </location>
</feature>
<dbReference type="Proteomes" id="UP000629468">
    <property type="component" value="Unassembled WGS sequence"/>
</dbReference>
<evidence type="ECO:0000256" key="4">
    <source>
        <dbReference type="ARBA" id="ARBA00022454"/>
    </source>
</evidence>
<feature type="compositionally biased region" description="Acidic residues" evidence="11">
    <location>
        <begin position="486"/>
        <end position="501"/>
    </location>
</feature>
<comment type="subcellular location">
    <subcellularLocation>
        <location evidence="2">Chromosome</location>
    </subcellularLocation>
    <subcellularLocation>
        <location evidence="1">Nucleus</location>
    </subcellularLocation>
</comment>
<evidence type="ECO:0000256" key="8">
    <source>
        <dbReference type="ARBA" id="ARBA00023242"/>
    </source>
</evidence>
<name>A0A8H7C7H8_AGABI</name>
<dbReference type="GO" id="GO:0007076">
    <property type="term" value="P:mitotic chromosome condensation"/>
    <property type="evidence" value="ECO:0007669"/>
    <property type="project" value="InterPro"/>
</dbReference>
<evidence type="ECO:0000259" key="13">
    <source>
        <dbReference type="Pfam" id="PF12922"/>
    </source>
</evidence>
<dbReference type="GO" id="GO:0000796">
    <property type="term" value="C:condensin complex"/>
    <property type="evidence" value="ECO:0007669"/>
    <property type="project" value="TreeGrafter"/>
</dbReference>
<dbReference type="GO" id="GO:0005634">
    <property type="term" value="C:nucleus"/>
    <property type="evidence" value="ECO:0007669"/>
    <property type="project" value="UniProtKB-SubCell"/>
</dbReference>
<feature type="region of interest" description="Disordered" evidence="11">
    <location>
        <begin position="132"/>
        <end position="151"/>
    </location>
</feature>
<keyword evidence="5 10" id="KW-0132">Cell division</keyword>
<evidence type="ECO:0000256" key="10">
    <source>
        <dbReference type="PIRNR" id="PIRNR017127"/>
    </source>
</evidence>
<sequence length="1379" mass="155920">MESFELQDELTALAHDVHTYAIDNEHDFSSEDPARFLEAAVEAVANNTDAIRDPEVFDVFRSVLKYSSSISGTLMNKVLDSLTSGIQSEIDATVRDIESGEQATDSSHRIPLELFGFLLQWFVTAAEHMQGSDNAPAAPAPKARRGRGGKAAGAKAAKAAAARMEETWSWQDQIPAVLTVISKVLVKLGMHWQKVWQTTTERETFVSCLVKPAYYVLENEQYMKDEKIRLGAEKVICVSVKHHNQILVAHTNIIQNLQFYEHLPEILAECLHILAAQYAHTQLGDDILREVASISFNAQDNKGPRNFARFLVKFAEYAPRSLLKQLSLLLNQLDSEAYPMRIAIVEVIGHIIQELARNLDSDTNSKQTQKQINGLFDLLHERILDTSSYVRTKVLSVLSKVFDIKVPKFPKQRLASTRAAANALEDKASTVRKAAVSLLIKLLVTHPYGMMHGGMLQHEIWNNEYDAVRKELDKVEGKVGKTVEVQNEEEEEGDNEDEGNEGEEHVGKKKIRSKKHRVNDEDAMDVDDDDDGAATEEDNDEATDEDEDDAMSVDSEGNPRKKAKKSKLKPRKSQLNMEALSQEQAAVAALESDDILRLRLKRKYYAEALSFIRLIENSMEKLVQLLGSTNKAEVLETMEFFRIAHGYELEGAKEGIQKMLHLIWVKDNSALTSEDGKELKGIRQRLIEVYCSLYFEADPELGGDAKSQINRIAKNMIERTFDCTLADITSLEEMMRIMMEEDRVHPDVIAKLWQIYGSNRHIPPVQRRAAIMVLGMMAIAKKSILEDHVELMLKVGLGKLGRLDLELARYTCIALQRLNGSAKKVKGSLKDNTVRYPMTSSIFSALEKAVERPCRSLDWFGLAEHAINTVYALGQHPDKWCGDLIKKLAARAFGPKEIREEAMDKEREDDDEEKEEGDDDDEGEKKRGEMDEDGDVSMTQADMSFTQPALTQNAGGEKRTADNFEMSQLFFVIGHVALKQIVFLELVEREWKRQKDEKFAAEKQASGAQSAKDKDGEELDQVAGNAEDEIGDRIQAVREHEILYGEESLLAAYAQMIVRVCGSPQIFKDPVLRRTAIISFSKLLCVSSKFCEDHIDLLFKLLEKSKDSTVRGNIAIALGDIAVSFASIVDENSSQMYKGLSDGVIQVKKNTLMVLTHLILNGMVKVKGQLGEMAKCLEDDDARIQDLSKLFFKELSGKENAIYNNLPDVISHLSTGEHAVSEHMFQNTLRYIFTFIDKERQAENIVEKLCGRFRFTEDPRQWRDIAFCLSLLPFKSERSVKRLIEGLQFYRDKLHEPAVFDKFSEILNKARSNKSKDKPDTELDEFEKILEDHRNQGQEDQAFENMVEKRKVAARKKANKKASSKRRRQTIPVEADEDE</sequence>
<dbReference type="GO" id="GO:0051301">
    <property type="term" value="P:cell division"/>
    <property type="evidence" value="ECO:0007669"/>
    <property type="project" value="UniProtKB-KW"/>
</dbReference>
<evidence type="ECO:0000256" key="3">
    <source>
        <dbReference type="ARBA" id="ARBA00009606"/>
    </source>
</evidence>
<dbReference type="EMBL" id="JABXXO010000010">
    <property type="protein sequence ID" value="KAF7768504.1"/>
    <property type="molecule type" value="Genomic_DNA"/>
</dbReference>
<feature type="domain" description="Condensin complex subunit 1 N-terminal" evidence="13">
    <location>
        <begin position="73"/>
        <end position="248"/>
    </location>
</feature>
<dbReference type="InterPro" id="IPR011989">
    <property type="entry name" value="ARM-like"/>
</dbReference>
<evidence type="ECO:0000256" key="5">
    <source>
        <dbReference type="ARBA" id="ARBA00022618"/>
    </source>
</evidence>
<keyword evidence="4" id="KW-0158">Chromosome</keyword>
<evidence type="ECO:0000313" key="15">
    <source>
        <dbReference type="Proteomes" id="UP000629468"/>
    </source>
</evidence>
<evidence type="ECO:0000256" key="7">
    <source>
        <dbReference type="ARBA" id="ARBA00023067"/>
    </source>
</evidence>
<dbReference type="GO" id="GO:0000779">
    <property type="term" value="C:condensed chromosome, centromeric region"/>
    <property type="evidence" value="ECO:0007669"/>
    <property type="project" value="TreeGrafter"/>
</dbReference>
<evidence type="ECO:0000256" key="2">
    <source>
        <dbReference type="ARBA" id="ARBA00004286"/>
    </source>
</evidence>
<proteinExistence type="inferred from homology"/>
<keyword evidence="9 10" id="KW-0131">Cell cycle</keyword>
<dbReference type="PIRSF" id="PIRSF017127">
    <property type="entry name" value="Condensin_D2"/>
    <property type="match status" value="1"/>
</dbReference>
<evidence type="ECO:0000313" key="14">
    <source>
        <dbReference type="EMBL" id="KAF7768504.1"/>
    </source>
</evidence>